<gene>
    <name evidence="10" type="ORF">FSUBG_1967</name>
</gene>
<dbReference type="PANTHER" id="PTHR48022:SF45">
    <property type="entry name" value="MAJOR FACILITATOR SUPERFAMILY (MFS) PROFILE DOMAIN-CONTAINING PROTEIN-RELATED"/>
    <property type="match status" value="1"/>
</dbReference>
<evidence type="ECO:0000256" key="8">
    <source>
        <dbReference type="SAM" id="Phobius"/>
    </source>
</evidence>
<keyword evidence="6 8" id="KW-0472">Membrane</keyword>
<dbReference type="SUPFAM" id="SSF103473">
    <property type="entry name" value="MFS general substrate transporter"/>
    <property type="match status" value="1"/>
</dbReference>
<evidence type="ECO:0000256" key="3">
    <source>
        <dbReference type="ARBA" id="ARBA00022448"/>
    </source>
</evidence>
<organism evidence="10 11">
    <name type="scientific">Gibberella subglutinans</name>
    <name type="common">Fusarium subglutinans</name>
    <dbReference type="NCBI Taxonomy" id="42677"/>
    <lineage>
        <taxon>Eukaryota</taxon>
        <taxon>Fungi</taxon>
        <taxon>Dikarya</taxon>
        <taxon>Ascomycota</taxon>
        <taxon>Pezizomycotina</taxon>
        <taxon>Sordariomycetes</taxon>
        <taxon>Hypocreomycetidae</taxon>
        <taxon>Hypocreales</taxon>
        <taxon>Nectriaceae</taxon>
        <taxon>Fusarium</taxon>
        <taxon>Fusarium fujikuroi species complex</taxon>
    </lineage>
</organism>
<feature type="transmembrane region" description="Helical" evidence="8">
    <location>
        <begin position="137"/>
        <end position="156"/>
    </location>
</feature>
<evidence type="ECO:0000313" key="10">
    <source>
        <dbReference type="EMBL" id="KAF5611940.1"/>
    </source>
</evidence>
<keyword evidence="7" id="KW-0539">Nucleus</keyword>
<dbReference type="GO" id="GO:0005351">
    <property type="term" value="F:carbohydrate:proton symporter activity"/>
    <property type="evidence" value="ECO:0007669"/>
    <property type="project" value="TreeGrafter"/>
</dbReference>
<keyword evidence="3" id="KW-0813">Transport</keyword>
<keyword evidence="5 8" id="KW-1133">Transmembrane helix</keyword>
<evidence type="ECO:0000256" key="1">
    <source>
        <dbReference type="ARBA" id="ARBA00004141"/>
    </source>
</evidence>
<feature type="transmembrane region" description="Helical" evidence="8">
    <location>
        <begin position="383"/>
        <end position="407"/>
    </location>
</feature>
<comment type="subcellular location">
    <subcellularLocation>
        <location evidence="1">Membrane</location>
        <topology evidence="1">Multi-pass membrane protein</topology>
    </subcellularLocation>
</comment>
<dbReference type="Pfam" id="PF01636">
    <property type="entry name" value="APH"/>
    <property type="match status" value="1"/>
</dbReference>
<evidence type="ECO:0000313" key="11">
    <source>
        <dbReference type="Proteomes" id="UP000547976"/>
    </source>
</evidence>
<protein>
    <submittedName>
        <fullName evidence="10">Sugar transporter</fullName>
    </submittedName>
</protein>
<comment type="similarity">
    <text evidence="2">Belongs to the major facilitator superfamily. Sugar transporter (TC 2.A.1.1) family.</text>
</comment>
<dbReference type="Gene3D" id="3.90.1200.10">
    <property type="match status" value="1"/>
</dbReference>
<dbReference type="GO" id="GO:0006351">
    <property type="term" value="P:DNA-templated transcription"/>
    <property type="evidence" value="ECO:0007669"/>
    <property type="project" value="InterPro"/>
</dbReference>
<dbReference type="Gene3D" id="1.20.1250.20">
    <property type="entry name" value="MFS general substrate transporter like domains"/>
    <property type="match status" value="1"/>
</dbReference>
<dbReference type="InterPro" id="IPR003663">
    <property type="entry name" value="Sugar/inositol_transpt"/>
</dbReference>
<reference evidence="10 11" key="1">
    <citation type="submission" date="2020-05" db="EMBL/GenBank/DDBJ databases">
        <title>Identification and distribution of gene clusters putatively required for synthesis of sphingolipid metabolism inhibitors in phylogenetically diverse species of the filamentous fungus Fusarium.</title>
        <authorList>
            <person name="Kim H.-S."/>
            <person name="Busman M."/>
            <person name="Brown D.W."/>
            <person name="Divon H."/>
            <person name="Uhlig S."/>
            <person name="Proctor R.H."/>
        </authorList>
    </citation>
    <scope>NUCLEOTIDE SEQUENCE [LARGE SCALE GENOMIC DNA]</scope>
    <source>
        <strain evidence="10 11">NRRL 66333</strain>
    </source>
</reference>
<feature type="transmembrane region" description="Helical" evidence="8">
    <location>
        <begin position="317"/>
        <end position="335"/>
    </location>
</feature>
<dbReference type="InterPro" id="IPR005828">
    <property type="entry name" value="MFS_sugar_transport-like"/>
</dbReference>
<feature type="transmembrane region" description="Helical" evidence="8">
    <location>
        <begin position="413"/>
        <end position="432"/>
    </location>
</feature>
<dbReference type="OrthoDB" id="25921at2759"/>
<dbReference type="GO" id="GO:0008270">
    <property type="term" value="F:zinc ion binding"/>
    <property type="evidence" value="ECO:0007669"/>
    <property type="project" value="InterPro"/>
</dbReference>
<dbReference type="GO" id="GO:0003677">
    <property type="term" value="F:DNA binding"/>
    <property type="evidence" value="ECO:0007669"/>
    <property type="project" value="InterPro"/>
</dbReference>
<keyword evidence="10" id="KW-0762">Sugar transport</keyword>
<accession>A0A8H5QAK7</accession>
<dbReference type="CDD" id="cd12148">
    <property type="entry name" value="fungal_TF_MHR"/>
    <property type="match status" value="1"/>
</dbReference>
<feature type="transmembrane region" description="Helical" evidence="8">
    <location>
        <begin position="47"/>
        <end position="65"/>
    </location>
</feature>
<dbReference type="InterPro" id="IPR020846">
    <property type="entry name" value="MFS_dom"/>
</dbReference>
<evidence type="ECO:0000256" key="6">
    <source>
        <dbReference type="ARBA" id="ARBA00023136"/>
    </source>
</evidence>
<proteinExistence type="inferred from homology"/>
<dbReference type="InterPro" id="IPR007219">
    <property type="entry name" value="XnlR_reg_dom"/>
</dbReference>
<keyword evidence="11" id="KW-1185">Reference proteome</keyword>
<dbReference type="SMART" id="SM00906">
    <property type="entry name" value="Fungal_trans"/>
    <property type="match status" value="1"/>
</dbReference>
<dbReference type="InterPro" id="IPR002575">
    <property type="entry name" value="Aminoglycoside_PTrfase"/>
</dbReference>
<dbReference type="GO" id="GO:0016020">
    <property type="term" value="C:membrane"/>
    <property type="evidence" value="ECO:0007669"/>
    <property type="project" value="UniProtKB-SubCell"/>
</dbReference>
<feature type="transmembrane region" description="Helical" evidence="8">
    <location>
        <begin position="347"/>
        <end position="371"/>
    </location>
</feature>
<dbReference type="Proteomes" id="UP000547976">
    <property type="component" value="Unassembled WGS sequence"/>
</dbReference>
<dbReference type="Pfam" id="PF00083">
    <property type="entry name" value="Sugar_tr"/>
    <property type="match status" value="1"/>
</dbReference>
<dbReference type="PROSITE" id="PS50850">
    <property type="entry name" value="MFS"/>
    <property type="match status" value="1"/>
</dbReference>
<dbReference type="Pfam" id="PF04082">
    <property type="entry name" value="Fungal_trans"/>
    <property type="match status" value="1"/>
</dbReference>
<dbReference type="NCBIfam" id="TIGR00879">
    <property type="entry name" value="SP"/>
    <property type="match status" value="1"/>
</dbReference>
<dbReference type="InterPro" id="IPR050360">
    <property type="entry name" value="MFS_Sugar_Transporters"/>
</dbReference>
<dbReference type="InterPro" id="IPR005829">
    <property type="entry name" value="Sugar_transporter_CS"/>
</dbReference>
<dbReference type="InterPro" id="IPR036259">
    <property type="entry name" value="MFS_trans_sf"/>
</dbReference>
<evidence type="ECO:0000256" key="7">
    <source>
        <dbReference type="ARBA" id="ARBA00023242"/>
    </source>
</evidence>
<evidence type="ECO:0000256" key="5">
    <source>
        <dbReference type="ARBA" id="ARBA00022989"/>
    </source>
</evidence>
<dbReference type="RefSeq" id="XP_036542610.1">
    <property type="nucleotide sequence ID" value="XM_036679689.1"/>
</dbReference>
<dbReference type="EMBL" id="JAAOAV010000016">
    <property type="protein sequence ID" value="KAF5611940.1"/>
    <property type="molecule type" value="Genomic_DNA"/>
</dbReference>
<feature type="transmembrane region" description="Helical" evidence="8">
    <location>
        <begin position="162"/>
        <end position="183"/>
    </location>
</feature>
<evidence type="ECO:0000256" key="2">
    <source>
        <dbReference type="ARBA" id="ARBA00010992"/>
    </source>
</evidence>
<keyword evidence="4 8" id="KW-0812">Transmembrane</keyword>
<dbReference type="InterPro" id="IPR011009">
    <property type="entry name" value="Kinase-like_dom_sf"/>
</dbReference>
<dbReference type="GeneID" id="59314407"/>
<dbReference type="SUPFAM" id="SSF56112">
    <property type="entry name" value="Protein kinase-like (PK-like)"/>
    <property type="match status" value="1"/>
</dbReference>
<comment type="caution">
    <text evidence="10">The sequence shown here is derived from an EMBL/GenBank/DDBJ whole genome shotgun (WGS) entry which is preliminary data.</text>
</comment>
<sequence length="1297" mass="144035">MQFGYNNSIAGGFLSLPSWVETFPALDTVHTKGAAKDHNSTLQGTVVAMYTLGCLYGCLSCIWLGDKLGRKKTIIFGALINTIGAALQASSYSLPQLIVGRLVSGYGFGHITDTAPNWQAECSGAAHRGAAVMLEGLFISLGLAIGGWTNLCMSFHHGSVTFRFPMALSAVFSIIIMLTTPLLPESPRWLTKKGRIDRAREVLADLTNTDANSTEVREAIREIETSLALAGEAKLKDIFTNGPLRLLHRMCLACAAQCFQQMSGINALAFYQAKIFEDYLGQTPRAAKIIAASVFTWQTICSPIGVLTVDRFGRRKLMMVSSLGMGVCMAVVAGGSSQPGDTASVGVAAAFIFLFSLFFPTGFLGLTFLFAAEISPLSHRVPITAMSTATAWLFNFVVAEITPIGLATLKYKYYIIYAAINICLTFPCVYFFPETSGLHLEEVDAIFLDTRYLSVVALEVWSHVVGARAASSAAITSSQPARIASVRERSAPMAPSKLIQQTSPRQDVVIPTNWQQTLSMVDTQSGINETEPSSLTETATSDLEASAGIVAPSPDSFLGTSSGYPLTKLLRSALPSSVHARQSHQAGTSHQINLAARSLIGVPASTGLQVQSQKISDGSHLPSKEVGDKLIEAYYTRVHPKHPFLPRKRVQSLHEARLELVRHIKLSIQRVWRKDATTRRCNWYSIFATGKLESLEAMLLLTIYQLRSPTGPGVWWMIETKMRCCIDNGLHRQVPNLPPSIDERRKRIFWTAYMLERSVARTMGRPHSISDRDIDVALPANIDDELDTDEAIVAAVVESSQHPAQITALTPAIHIFRLQQIDSKISYTVCRVDKDVSEIKPHKVTRLRQALEEWKAAIPQTDPENRPHPYLTTDYHMIQYHKAIILLNLPFLPTLTPQSPTFHEIVHSAGQVCSLSKRLHDQQTCISFSLLSLHANFVAGLVMVYCFCLDSSIFSPKFSRSVRACSTMLYIISESWPRAVQARNAFDRLVAATIESEHDENNGLFRTEDDIHVSQDGFAADESGHLEVWNSFESIPGDHQIDLGTWMHDSIFDTMGLAVKFGRDETVNISEGQCLWALRRVLPQVPVPEIYGWSTEDGYVLLYMEMVNGVTVEERWPSMTEDEKTGFWGALRSMVSSLRTLSQDPNDQFLGRMDRSPYYDISITNSNRPPAGPFTTVKGFHDWISLVLRQAVKDHWPGMKPEEIPDPYREMLPDDGQVVFTLADLHPSNIMVSPDSPSTIVALIDWEQSGWYPDYWEFCKAEYTAEFGSEWHGYMLRFLEEPKAIDGFLEYTRALGH</sequence>
<evidence type="ECO:0000259" key="9">
    <source>
        <dbReference type="PROSITE" id="PS50850"/>
    </source>
</evidence>
<dbReference type="PROSITE" id="PS00216">
    <property type="entry name" value="SUGAR_TRANSPORT_1"/>
    <property type="match status" value="1"/>
</dbReference>
<name>A0A8H5QAK7_GIBSU</name>
<dbReference type="PANTHER" id="PTHR48022">
    <property type="entry name" value="PLASTIDIC GLUCOSE TRANSPORTER 4"/>
    <property type="match status" value="1"/>
</dbReference>
<feature type="domain" description="Major facilitator superfamily (MFS) profile" evidence="9">
    <location>
        <begin position="1"/>
        <end position="436"/>
    </location>
</feature>
<evidence type="ECO:0000256" key="4">
    <source>
        <dbReference type="ARBA" id="ARBA00022692"/>
    </source>
</evidence>